<feature type="compositionally biased region" description="Basic residues" evidence="7">
    <location>
        <begin position="1726"/>
        <end position="1741"/>
    </location>
</feature>
<keyword evidence="5 6" id="KW-0131">Cell cycle</keyword>
<evidence type="ECO:0000256" key="7">
    <source>
        <dbReference type="SAM" id="MobiDB-lite"/>
    </source>
</evidence>
<dbReference type="InterPro" id="IPR016024">
    <property type="entry name" value="ARM-type_fold"/>
</dbReference>
<feature type="region of interest" description="Disordered" evidence="7">
    <location>
        <begin position="99"/>
        <end position="136"/>
    </location>
</feature>
<dbReference type="GO" id="GO:0140588">
    <property type="term" value="P:chromatin looping"/>
    <property type="evidence" value="ECO:0007669"/>
    <property type="project" value="InterPro"/>
</dbReference>
<gene>
    <name evidence="9" type="ORF">PM001_LOCUS25700</name>
</gene>
<dbReference type="GO" id="GO:0010468">
    <property type="term" value="P:regulation of gene expression"/>
    <property type="evidence" value="ECO:0007669"/>
    <property type="project" value="InterPro"/>
</dbReference>
<feature type="domain" description="Sister chromatid cohesion C-terminal" evidence="8">
    <location>
        <begin position="1375"/>
        <end position="1571"/>
    </location>
</feature>
<evidence type="ECO:0000256" key="3">
    <source>
        <dbReference type="ARBA" id="ARBA00022737"/>
    </source>
</evidence>
<accession>A0AAV1V1C0</accession>
<dbReference type="PANTHER" id="PTHR21704:SF18">
    <property type="entry name" value="NIPPED-B-LIKE PROTEIN"/>
    <property type="match status" value="1"/>
</dbReference>
<name>A0AAV1V1C0_9STRA</name>
<dbReference type="Pfam" id="PF12765">
    <property type="entry name" value="Cohesin_HEAT"/>
    <property type="match status" value="1"/>
</dbReference>
<proteinExistence type="inferred from homology"/>
<dbReference type="InterPro" id="IPR026003">
    <property type="entry name" value="Cohesin_HEAT"/>
</dbReference>
<reference evidence="9" key="1">
    <citation type="submission" date="2024-01" db="EMBL/GenBank/DDBJ databases">
        <authorList>
            <person name="Webb A."/>
        </authorList>
    </citation>
    <scope>NUCLEOTIDE SEQUENCE</scope>
    <source>
        <strain evidence="9">Pm1</strain>
    </source>
</reference>
<organism evidence="9 10">
    <name type="scientific">Peronospora matthiolae</name>
    <dbReference type="NCBI Taxonomy" id="2874970"/>
    <lineage>
        <taxon>Eukaryota</taxon>
        <taxon>Sar</taxon>
        <taxon>Stramenopiles</taxon>
        <taxon>Oomycota</taxon>
        <taxon>Peronosporomycetes</taxon>
        <taxon>Peronosporales</taxon>
        <taxon>Peronosporaceae</taxon>
        <taxon>Peronospora</taxon>
    </lineage>
</organism>
<dbReference type="InterPro" id="IPR033031">
    <property type="entry name" value="Scc2/Nipped-B"/>
</dbReference>
<evidence type="ECO:0000256" key="2">
    <source>
        <dbReference type="ARBA" id="ARBA00009252"/>
    </source>
</evidence>
<evidence type="ECO:0000313" key="10">
    <source>
        <dbReference type="Proteomes" id="UP001162060"/>
    </source>
</evidence>
<dbReference type="Gene3D" id="1.25.10.10">
    <property type="entry name" value="Leucine-rich Repeat Variant"/>
    <property type="match status" value="2"/>
</dbReference>
<evidence type="ECO:0000256" key="6">
    <source>
        <dbReference type="RuleBase" id="RU364107"/>
    </source>
</evidence>
<dbReference type="GO" id="GO:0003682">
    <property type="term" value="F:chromatin binding"/>
    <property type="evidence" value="ECO:0007669"/>
    <property type="project" value="TreeGrafter"/>
</dbReference>
<comment type="caution">
    <text evidence="9">The sequence shown here is derived from an EMBL/GenBank/DDBJ whole genome shotgun (WGS) entry which is preliminary data.</text>
</comment>
<keyword evidence="4 6" id="KW-0539">Nucleus</keyword>
<comment type="similarity">
    <text evidence="2 6">Belongs to the SCC2/Nipped-B family.</text>
</comment>
<dbReference type="GO" id="GO:0071169">
    <property type="term" value="P:establishment of protein localization to chromatin"/>
    <property type="evidence" value="ECO:0007669"/>
    <property type="project" value="TreeGrafter"/>
</dbReference>
<dbReference type="GO" id="GO:1990414">
    <property type="term" value="P:replication-born double-strand break repair via sister chromatid exchange"/>
    <property type="evidence" value="ECO:0007669"/>
    <property type="project" value="TreeGrafter"/>
</dbReference>
<comment type="subcellular location">
    <subcellularLocation>
        <location evidence="1 6">Nucleus</location>
    </subcellularLocation>
</comment>
<evidence type="ECO:0000256" key="5">
    <source>
        <dbReference type="ARBA" id="ARBA00023306"/>
    </source>
</evidence>
<dbReference type="GO" id="GO:0034087">
    <property type="term" value="P:establishment of mitotic sister chromatid cohesion"/>
    <property type="evidence" value="ECO:0007669"/>
    <property type="project" value="TreeGrafter"/>
</dbReference>
<dbReference type="InterPro" id="IPR024986">
    <property type="entry name" value="Nipped-B_C"/>
</dbReference>
<dbReference type="Pfam" id="PF12830">
    <property type="entry name" value="Nipped-B_C"/>
    <property type="match status" value="1"/>
</dbReference>
<dbReference type="PANTHER" id="PTHR21704">
    <property type="entry name" value="NIPPED-B-LIKE PROTEIN DELANGIN SCC2-RELATED"/>
    <property type="match status" value="1"/>
</dbReference>
<dbReference type="CDD" id="cd23958">
    <property type="entry name" value="SCC2"/>
    <property type="match status" value="1"/>
</dbReference>
<keyword evidence="3 6" id="KW-0677">Repeat</keyword>
<dbReference type="SUPFAM" id="SSF48371">
    <property type="entry name" value="ARM repeat"/>
    <property type="match status" value="1"/>
</dbReference>
<dbReference type="Proteomes" id="UP001162060">
    <property type="component" value="Unassembled WGS sequence"/>
</dbReference>
<dbReference type="InterPro" id="IPR011989">
    <property type="entry name" value="ARM-like"/>
</dbReference>
<evidence type="ECO:0000256" key="4">
    <source>
        <dbReference type="ARBA" id="ARBA00023242"/>
    </source>
</evidence>
<feature type="region of interest" description="Disordered" evidence="7">
    <location>
        <begin position="1719"/>
        <end position="1757"/>
    </location>
</feature>
<evidence type="ECO:0000259" key="8">
    <source>
        <dbReference type="Pfam" id="PF12830"/>
    </source>
</evidence>
<dbReference type="EMBL" id="CAKLBY020000258">
    <property type="protein sequence ID" value="CAK7940550.1"/>
    <property type="molecule type" value="Genomic_DNA"/>
</dbReference>
<dbReference type="GO" id="GO:0061775">
    <property type="term" value="F:cohesin loader activity"/>
    <property type="evidence" value="ECO:0007669"/>
    <property type="project" value="InterPro"/>
</dbReference>
<evidence type="ECO:0000313" key="9">
    <source>
        <dbReference type="EMBL" id="CAK7940550.1"/>
    </source>
</evidence>
<dbReference type="GO" id="GO:0090694">
    <property type="term" value="C:Scc2-Scc4 cohesin loading complex"/>
    <property type="evidence" value="ECO:0007669"/>
    <property type="project" value="TreeGrafter"/>
</dbReference>
<sequence>MRSAHYLFPLYLDPEDALAADARESLHPVTCDSTQVCHSYDSQRLAALIRTATTDGLGEHCGSADEATGIDADTLNSLPKWAQAVVQTGCFNGDEAHGVKRISETQQELDSGRSRKRRSTDSAKHESLIQNEADEVPSGVDEVHAGVKLDVDMDDEEKLATLFTQAEIAADNIDKYASVLESLAYNATCRQQHESFDRDGMILFEPEEVKMLLQSLRAMEKNEWIDKLEPQLLISLMNAFDVQVKMGLAVDVLRDAFPSIEKGKPLPEKIDDGLVSRLLASLDVGICELIVMTTPHIDRRVLSEDVIDNCFQLLYHTIRQLLLPCIDTTHVTTASAPIVKDNARRQSTGCKSSKSSRVNLQTRRDIRKTVDRVSHVVCEYMDQVAALILSLKLSDRWILSLSCSMIELFSLEHSSYATSLQHSALSILRSIFVRYKHHQKSLLGDVVEVMIKLPTAKRTLRTVKLLDSTNLVQQVSTLAVSMIQATASAFIPMVKNDNIYSRPDLVKSPSATDTASGDKGEQDHDAVEGTLAETMNNARSFVQKLLRACWKKVEERDNRVVLDNFVEDLLVMFVRPEWIGAEYLLEALSSSLASVLHASILKNTNKPDSHQTVAALNTVGKICASIRRYQIKASQSTMKEDSDSVAVIEEHANSLYASIAGAEMTSKHVLKDASYDLYYQMALKRITLMYLQRNSLIRGDATNLLTTKFIAETGGHWDTAGSMCAEREINLWKSFWDVSKGGIDAKIKVAIPTNELALKACLCLVVKRGFCGLFDRLLAHIMALLSKGIPSLRARVMKCLRAIVDVDPMLMAEAGVQLAVQKCCSDEKPSVREAAVELVGTYIWLQPLLFDKYFDVLAARARDKGIKVRKSVCKIFKLALSCDVRTGLELRRKSDCMRCLVERVGDAAEDQGVKNFIIDTFQEVWFGAELSSSRLTNHFNEFCDMTTLPPGWKPVAAQTNDKSDAGSLLDGSATFVSEDGIIVNSIEDAWSSYHTPMVTPASVVKGNDSKLDNSSEVVTTIVEVVHGMPNLTWFTKLLKRLLEAHNSISRKTAARGSQSRSAEIALAEDRSKRIISRLVDCLMDIQEGTLLSGVSIQDGYHQFLSCMTALAAFCEVKPQLLVPHLETIRVYLKEEDAKIQKLSVSMIDNILSVKRVPQSIAERLEDDLKALVLRSPPSVVGPSIKCLATLSKRRYTARVLLLRLLERFYLNMRNYGQQTTLSNLLERDHVLQRALYAAGKIVGAMNIDECLDLSKETKVLEVGTITVSLYELYSQFVRMPGNESCAAKAVQGMGFLFSIRPRLFLRAQQDELLDFMLKSNLLKVKLQCLVSMKELLLYEERRLENGQAAQMMNQSKSKEQQVQGDQEADASLIGNIMQAELENILRLSMQHAPQLRIQAVACVGALLTQGLVNPLQCIPNLVALETDRVPDVRDAAFAQLTTLYEKFQSQIHTPLIKGIRESYAFQLSVYGNCSALGSVANEKDFCLFGRLYMNFLKSTKSRESLFLKALVDQFHDQGTVLKPLNNDMAAGSSKEASVSALKYLCYLAQIISTLPYDVEDEPLYVIYLINRYVSLRLGHVLEDLKGAFAKAGMAPEQLEDEDSDLSMINVAEFRPLCPLGTSALSALEKNGRIAFAIALLLRLKFALKNNYQLDDERCATFKPSISEVLVEARERSPKKLLLPSVDDLCRNDDAIESSWNLFMIAWRAACKDQKQLDMDMEDNLKKPKTPSTRRRRSHKVVASKLHQGSESDGDTADGYIEGFA</sequence>
<protein>
    <recommendedName>
        <fullName evidence="6">Sister chromatid cohesion protein</fullName>
    </recommendedName>
</protein>
<evidence type="ECO:0000256" key="1">
    <source>
        <dbReference type="ARBA" id="ARBA00004123"/>
    </source>
</evidence>